<evidence type="ECO:0000259" key="1">
    <source>
        <dbReference type="Pfam" id="PF14470"/>
    </source>
</evidence>
<dbReference type="EMBL" id="CAFAAH010000097">
    <property type="protein sequence ID" value="CAB4796393.1"/>
    <property type="molecule type" value="Genomic_DNA"/>
</dbReference>
<name>A0A6J6XKP6_9ZZZZ</name>
<gene>
    <name evidence="2" type="ORF">UFOPK2996_00812</name>
    <name evidence="3" type="ORF">UFOPK3317_01057</name>
</gene>
<dbReference type="EMBL" id="CAFBLK010000190">
    <property type="protein sequence ID" value="CAB4874217.1"/>
    <property type="molecule type" value="Genomic_DNA"/>
</dbReference>
<dbReference type="AlphaFoldDB" id="A0A6J6XKP6"/>
<organism evidence="2">
    <name type="scientific">freshwater metagenome</name>
    <dbReference type="NCBI Taxonomy" id="449393"/>
    <lineage>
        <taxon>unclassified sequences</taxon>
        <taxon>metagenomes</taxon>
        <taxon>ecological metagenomes</taxon>
    </lineage>
</organism>
<proteinExistence type="predicted"/>
<evidence type="ECO:0000313" key="2">
    <source>
        <dbReference type="EMBL" id="CAB4796393.1"/>
    </source>
</evidence>
<dbReference type="InterPro" id="IPR039519">
    <property type="entry name" value="YokE-like_PH"/>
</dbReference>
<evidence type="ECO:0000313" key="3">
    <source>
        <dbReference type="EMBL" id="CAB4874217.1"/>
    </source>
</evidence>
<reference evidence="2" key="1">
    <citation type="submission" date="2020-05" db="EMBL/GenBank/DDBJ databases">
        <authorList>
            <person name="Chiriac C."/>
            <person name="Salcher M."/>
            <person name="Ghai R."/>
            <person name="Kavagutti S V."/>
        </authorList>
    </citation>
    <scope>NUCLEOTIDE SEQUENCE</scope>
</reference>
<dbReference type="Pfam" id="PF14470">
    <property type="entry name" value="bPH_3"/>
    <property type="match status" value="1"/>
</dbReference>
<feature type="domain" description="YokE-like PH" evidence="1">
    <location>
        <begin position="5"/>
        <end position="54"/>
    </location>
</feature>
<accession>A0A6J6XKP6</accession>
<protein>
    <submittedName>
        <fullName evidence="2">Unannotated protein</fullName>
    </submittedName>
</protein>
<sequence>MGIYQVREDGKNGTVEVQDDRIIRTRKKLVGKDDVQTIPLKSVSGVHHDRKTLGTDQVRLDVGSISYEWKVSQAEAMVAELHQKMYGV</sequence>